<comment type="caution">
    <text evidence="3">The sequence shown here is derived from an EMBL/GenBank/DDBJ whole genome shotgun (WGS) entry which is preliminary data.</text>
</comment>
<keyword evidence="4" id="KW-1185">Reference proteome</keyword>
<dbReference type="PROSITE" id="PS51186">
    <property type="entry name" value="GNAT"/>
    <property type="match status" value="1"/>
</dbReference>
<reference evidence="3 4" key="1">
    <citation type="submission" date="2018-03" db="EMBL/GenBank/DDBJ databases">
        <authorList>
            <person name="Gulvik C.A."/>
        </authorList>
    </citation>
    <scope>NUCLEOTIDE SEQUENCE [LARGE SCALE GENOMIC DNA]</scope>
    <source>
        <strain evidence="3 4">JCM 31581</strain>
    </source>
</reference>
<proteinExistence type="predicted"/>
<dbReference type="EMBL" id="PXZH01000001">
    <property type="protein sequence ID" value="RST90145.1"/>
    <property type="molecule type" value="Genomic_DNA"/>
</dbReference>
<evidence type="ECO:0000259" key="2">
    <source>
        <dbReference type="PROSITE" id="PS51186"/>
    </source>
</evidence>
<dbReference type="Pfam" id="PF13508">
    <property type="entry name" value="Acetyltransf_7"/>
    <property type="match status" value="1"/>
</dbReference>
<evidence type="ECO:0000313" key="4">
    <source>
        <dbReference type="Proteomes" id="UP000277864"/>
    </source>
</evidence>
<dbReference type="OrthoDB" id="162775at2"/>
<dbReference type="AlphaFoldDB" id="A0A3S0GEW8"/>
<dbReference type="SUPFAM" id="SSF55729">
    <property type="entry name" value="Acyl-CoA N-acyltransferases (Nat)"/>
    <property type="match status" value="1"/>
</dbReference>
<feature type="domain" description="N-acetyltransferase" evidence="2">
    <location>
        <begin position="3"/>
        <end position="143"/>
    </location>
</feature>
<evidence type="ECO:0000256" key="1">
    <source>
        <dbReference type="ARBA" id="ARBA00022679"/>
    </source>
</evidence>
<dbReference type="InterPro" id="IPR000182">
    <property type="entry name" value="GNAT_dom"/>
</dbReference>
<protein>
    <submittedName>
        <fullName evidence="3">GNAT family N-acetyltransferase</fullName>
    </submittedName>
</protein>
<gene>
    <name evidence="3" type="ORF">C7P63_03450</name>
</gene>
<dbReference type="PANTHER" id="PTHR13947">
    <property type="entry name" value="GNAT FAMILY N-ACETYLTRANSFERASE"/>
    <property type="match status" value="1"/>
</dbReference>
<dbReference type="InterPro" id="IPR016181">
    <property type="entry name" value="Acyl_CoA_acyltransferase"/>
</dbReference>
<organism evidence="3 4">
    <name type="scientific">Vagococcus humatus</name>
    <dbReference type="NCBI Taxonomy" id="1889241"/>
    <lineage>
        <taxon>Bacteria</taxon>
        <taxon>Bacillati</taxon>
        <taxon>Bacillota</taxon>
        <taxon>Bacilli</taxon>
        <taxon>Lactobacillales</taxon>
        <taxon>Enterococcaceae</taxon>
        <taxon>Vagococcus</taxon>
    </lineage>
</organism>
<dbReference type="InterPro" id="IPR050769">
    <property type="entry name" value="NAT_camello-type"/>
</dbReference>
<keyword evidence="1 3" id="KW-0808">Transferase</keyword>
<dbReference type="PANTHER" id="PTHR13947:SF37">
    <property type="entry name" value="LD18367P"/>
    <property type="match status" value="1"/>
</dbReference>
<evidence type="ECO:0000313" key="3">
    <source>
        <dbReference type="EMBL" id="RST90145.1"/>
    </source>
</evidence>
<sequence length="160" mass="18292">MTVIIRPLKKNEPLPMDLLLLADPDREKVNSYLEKNQLIISECNQQVIGVLVLGYSQNQAEIKNVAVSEQCQGKGIATLLVEYAITSYLKGLKIQAQDSQDYPLYVKTGETSLPAIKVYTRCGFKEVKREVNYFVQHYSEPIYEFGQLLKDQLIFQYLPN</sequence>
<dbReference type="Proteomes" id="UP000277864">
    <property type="component" value="Unassembled WGS sequence"/>
</dbReference>
<dbReference type="CDD" id="cd04301">
    <property type="entry name" value="NAT_SF"/>
    <property type="match status" value="1"/>
</dbReference>
<dbReference type="Gene3D" id="3.40.630.30">
    <property type="match status" value="1"/>
</dbReference>
<dbReference type="GO" id="GO:0008080">
    <property type="term" value="F:N-acetyltransferase activity"/>
    <property type="evidence" value="ECO:0007669"/>
    <property type="project" value="InterPro"/>
</dbReference>
<name>A0A3S0GEW8_9ENTE</name>
<accession>A0A3S0GEW8</accession>
<dbReference type="RefSeq" id="WP_125942759.1">
    <property type="nucleotide sequence ID" value="NZ_PXZH01000001.1"/>
</dbReference>